<reference evidence="3" key="1">
    <citation type="journal article" date="2011" name="Genome Res.">
        <title>Phylogeny-wide analysis of social amoeba genomes highlights ancient origins for complex intercellular communication.</title>
        <authorList>
            <person name="Heidel A.J."/>
            <person name="Lawal H.M."/>
            <person name="Felder M."/>
            <person name="Schilde C."/>
            <person name="Helps N.R."/>
            <person name="Tunggal B."/>
            <person name="Rivero F."/>
            <person name="John U."/>
            <person name="Schleicher M."/>
            <person name="Eichinger L."/>
            <person name="Platzer M."/>
            <person name="Noegel A.A."/>
            <person name="Schaap P."/>
            <person name="Gloeckner G."/>
        </authorList>
    </citation>
    <scope>NUCLEOTIDE SEQUENCE [LARGE SCALE GENOMIC DNA]</scope>
    <source>
        <strain evidence="3">SH3</strain>
    </source>
</reference>
<keyword evidence="3" id="KW-1185">Reference proteome</keyword>
<evidence type="ECO:0000313" key="3">
    <source>
        <dbReference type="Proteomes" id="UP000007797"/>
    </source>
</evidence>
<evidence type="ECO:0000256" key="1">
    <source>
        <dbReference type="SAM" id="MobiDB-lite"/>
    </source>
</evidence>
<dbReference type="AlphaFoldDB" id="F4Q1X0"/>
<dbReference type="GeneID" id="14870206"/>
<evidence type="ECO:0000313" key="2">
    <source>
        <dbReference type="EMBL" id="EGG17990.1"/>
    </source>
</evidence>
<feature type="region of interest" description="Disordered" evidence="1">
    <location>
        <begin position="171"/>
        <end position="192"/>
    </location>
</feature>
<dbReference type="Proteomes" id="UP000007797">
    <property type="component" value="Unassembled WGS sequence"/>
</dbReference>
<proteinExistence type="predicted"/>
<gene>
    <name evidence="2" type="ORF">DFA_06656</name>
</gene>
<name>F4Q1X0_CACFS</name>
<dbReference type="RefSeq" id="XP_004356882.1">
    <property type="nucleotide sequence ID" value="XM_004356829.1"/>
</dbReference>
<dbReference type="KEGG" id="dfa:DFA_06656"/>
<accession>F4Q1X0</accession>
<sequence>MGEPHLLLNSIKSRYNRLLECKFHTNVQVLHKDVHVLQQHLQSTISNSNSPAYIVRSPILLDSDDDNSVIDGEFNPNIGGGEDDESGYYYRYYHDSNYLSNVIDSKFNQFYQTVLSKDVQHQHQHSKNNLLDNKIYPTPLVLFSPSYFYQCDNGSKRSSVISIPSHVLNNYQQQQQQQQQNNNNNNNNIVNNNTNNIIHDVIYYSDSDHQFHKEPFTMNQNLYDSMVKWSNTQRNMLKDHQSSVSSVSGSSITTSTSTSFKKLDIPSINKPIKNNKGKKKTRSKRAGIVSKIRGKKGKSAIKQQRHYLEREIVKYESGHPLRRSWSRSKYVYGAAAAQSGTMMEDAQLEQIQSQLQQQAIPQSNSPYSSDDSYRASYKERFWRGEKDVTDPYDLRSRSYY</sequence>
<dbReference type="EMBL" id="GL883020">
    <property type="protein sequence ID" value="EGG17990.1"/>
    <property type="molecule type" value="Genomic_DNA"/>
</dbReference>
<organism evidence="2 3">
    <name type="scientific">Cavenderia fasciculata</name>
    <name type="common">Slime mold</name>
    <name type="synonym">Dictyostelium fasciculatum</name>
    <dbReference type="NCBI Taxonomy" id="261658"/>
    <lineage>
        <taxon>Eukaryota</taxon>
        <taxon>Amoebozoa</taxon>
        <taxon>Evosea</taxon>
        <taxon>Eumycetozoa</taxon>
        <taxon>Dictyostelia</taxon>
        <taxon>Acytosteliales</taxon>
        <taxon>Cavenderiaceae</taxon>
        <taxon>Cavenderia</taxon>
    </lineage>
</organism>
<protein>
    <submittedName>
        <fullName evidence="2">Uncharacterized protein</fullName>
    </submittedName>
</protein>